<feature type="compositionally biased region" description="Polar residues" evidence="1">
    <location>
        <begin position="1"/>
        <end position="11"/>
    </location>
</feature>
<dbReference type="EMBL" id="WIGO01000130">
    <property type="protein sequence ID" value="KAF6827906.1"/>
    <property type="molecule type" value="Genomic_DNA"/>
</dbReference>
<dbReference type="Proteomes" id="UP000654918">
    <property type="component" value="Unassembled WGS sequence"/>
</dbReference>
<evidence type="ECO:0000313" key="3">
    <source>
        <dbReference type="Proteomes" id="UP000654918"/>
    </source>
</evidence>
<name>A0A8H6KBX5_9PEZI</name>
<evidence type="ECO:0000256" key="1">
    <source>
        <dbReference type="SAM" id="MobiDB-lite"/>
    </source>
</evidence>
<gene>
    <name evidence="2" type="ORF">CPLU01_08832</name>
</gene>
<organism evidence="2 3">
    <name type="scientific">Colletotrichum plurivorum</name>
    <dbReference type="NCBI Taxonomy" id="2175906"/>
    <lineage>
        <taxon>Eukaryota</taxon>
        <taxon>Fungi</taxon>
        <taxon>Dikarya</taxon>
        <taxon>Ascomycota</taxon>
        <taxon>Pezizomycotina</taxon>
        <taxon>Sordariomycetes</taxon>
        <taxon>Hypocreomycetidae</taxon>
        <taxon>Glomerellales</taxon>
        <taxon>Glomerellaceae</taxon>
        <taxon>Colletotrichum</taxon>
        <taxon>Colletotrichum orchidearum species complex</taxon>
    </lineage>
</organism>
<feature type="region of interest" description="Disordered" evidence="1">
    <location>
        <begin position="1"/>
        <end position="100"/>
    </location>
</feature>
<sequence>MLTVTAPTKGNPSDRRGAQSASIRAAKGPGPDVLSEDNSDAGPRRLSPSSGLCMERPRRSSQSDRPSQRRVQLRALQRVPLDQAMKCPKRGTDSSPRSPV</sequence>
<keyword evidence="3" id="KW-1185">Reference proteome</keyword>
<comment type="caution">
    <text evidence="2">The sequence shown here is derived from an EMBL/GenBank/DDBJ whole genome shotgun (WGS) entry which is preliminary data.</text>
</comment>
<dbReference type="AlphaFoldDB" id="A0A8H6KBX5"/>
<reference evidence="2" key="1">
    <citation type="journal article" date="2020" name="Phytopathology">
        <title>Genome Sequence Resources of Colletotrichum truncatum, C. plurivorum, C. musicola, and C. sojae: Four Species Pathogenic to Soybean (Glycine max).</title>
        <authorList>
            <person name="Rogerio F."/>
            <person name="Boufleur T.R."/>
            <person name="Ciampi-Guillardi M."/>
            <person name="Sukno S.A."/>
            <person name="Thon M.R."/>
            <person name="Massola Junior N.S."/>
            <person name="Baroncelli R."/>
        </authorList>
    </citation>
    <scope>NUCLEOTIDE SEQUENCE</scope>
    <source>
        <strain evidence="2">LFN00145</strain>
    </source>
</reference>
<proteinExistence type="predicted"/>
<evidence type="ECO:0000313" key="2">
    <source>
        <dbReference type="EMBL" id="KAF6827906.1"/>
    </source>
</evidence>
<accession>A0A8H6KBX5</accession>
<protein>
    <submittedName>
        <fullName evidence="2">Uncharacterized protein</fullName>
    </submittedName>
</protein>
<feature type="compositionally biased region" description="Low complexity" evidence="1">
    <location>
        <begin position="63"/>
        <end position="79"/>
    </location>
</feature>